<accession>A0A5B9Q7E4</accession>
<dbReference type="AlphaFoldDB" id="A0A5B9Q7E4"/>
<evidence type="ECO:0000313" key="1">
    <source>
        <dbReference type="EMBL" id="QEG34917.1"/>
    </source>
</evidence>
<dbReference type="Proteomes" id="UP000323917">
    <property type="component" value="Chromosome"/>
</dbReference>
<name>A0A5B9Q7E4_9BACT</name>
<evidence type="ECO:0000313" key="2">
    <source>
        <dbReference type="Proteomes" id="UP000323917"/>
    </source>
</evidence>
<keyword evidence="2" id="KW-1185">Reference proteome</keyword>
<dbReference type="KEGG" id="bgok:Pr1d_22050"/>
<organism evidence="1 2">
    <name type="scientific">Bythopirellula goksoeyrii</name>
    <dbReference type="NCBI Taxonomy" id="1400387"/>
    <lineage>
        <taxon>Bacteria</taxon>
        <taxon>Pseudomonadati</taxon>
        <taxon>Planctomycetota</taxon>
        <taxon>Planctomycetia</taxon>
        <taxon>Pirellulales</taxon>
        <taxon>Lacipirellulaceae</taxon>
        <taxon>Bythopirellula</taxon>
    </lineage>
</organism>
<sequence length="57" mass="6587">MGFVGQRPWAKRPVYHASAPIYLGNSLPPFAEAANILESHSRFRSPFLADHFQYHRF</sequence>
<dbReference type="EMBL" id="CP042913">
    <property type="protein sequence ID" value="QEG34917.1"/>
    <property type="molecule type" value="Genomic_DNA"/>
</dbReference>
<gene>
    <name evidence="1" type="ORF">Pr1d_22050</name>
</gene>
<proteinExistence type="predicted"/>
<reference evidence="1 2" key="1">
    <citation type="submission" date="2019-08" db="EMBL/GenBank/DDBJ databases">
        <title>Deep-cultivation of Planctomycetes and their phenomic and genomic characterization uncovers novel biology.</title>
        <authorList>
            <person name="Wiegand S."/>
            <person name="Jogler M."/>
            <person name="Boedeker C."/>
            <person name="Pinto D."/>
            <person name="Vollmers J."/>
            <person name="Rivas-Marin E."/>
            <person name="Kohn T."/>
            <person name="Peeters S.H."/>
            <person name="Heuer A."/>
            <person name="Rast P."/>
            <person name="Oberbeckmann S."/>
            <person name="Bunk B."/>
            <person name="Jeske O."/>
            <person name="Meyerdierks A."/>
            <person name="Storesund J.E."/>
            <person name="Kallscheuer N."/>
            <person name="Luecker S."/>
            <person name="Lage O.M."/>
            <person name="Pohl T."/>
            <person name="Merkel B.J."/>
            <person name="Hornburger P."/>
            <person name="Mueller R.-W."/>
            <person name="Bruemmer F."/>
            <person name="Labrenz M."/>
            <person name="Spormann A.M."/>
            <person name="Op den Camp H."/>
            <person name="Overmann J."/>
            <person name="Amann R."/>
            <person name="Jetten M.S.M."/>
            <person name="Mascher T."/>
            <person name="Medema M.H."/>
            <person name="Devos D.P."/>
            <person name="Kaster A.-K."/>
            <person name="Ovreas L."/>
            <person name="Rohde M."/>
            <person name="Galperin M.Y."/>
            <person name="Jogler C."/>
        </authorList>
    </citation>
    <scope>NUCLEOTIDE SEQUENCE [LARGE SCALE GENOMIC DNA]</scope>
    <source>
        <strain evidence="1 2">Pr1d</strain>
    </source>
</reference>
<protein>
    <submittedName>
        <fullName evidence="1">Uncharacterized protein</fullName>
    </submittedName>
</protein>